<feature type="region of interest" description="Disordered" evidence="1">
    <location>
        <begin position="86"/>
        <end position="113"/>
    </location>
</feature>
<evidence type="ECO:0000313" key="3">
    <source>
        <dbReference type="Proteomes" id="UP001499895"/>
    </source>
</evidence>
<dbReference type="Proteomes" id="UP001499895">
    <property type="component" value="Unassembled WGS sequence"/>
</dbReference>
<keyword evidence="3" id="KW-1185">Reference proteome</keyword>
<comment type="caution">
    <text evidence="2">The sequence shown here is derived from an EMBL/GenBank/DDBJ whole genome shotgun (WGS) entry which is preliminary data.</text>
</comment>
<evidence type="ECO:0000256" key="1">
    <source>
        <dbReference type="SAM" id="MobiDB-lite"/>
    </source>
</evidence>
<evidence type="ECO:0000313" key="2">
    <source>
        <dbReference type="EMBL" id="GAA0469995.1"/>
    </source>
</evidence>
<organism evidence="2 3">
    <name type="scientific">Streptomyces stramineus</name>
    <dbReference type="NCBI Taxonomy" id="173861"/>
    <lineage>
        <taxon>Bacteria</taxon>
        <taxon>Bacillati</taxon>
        <taxon>Actinomycetota</taxon>
        <taxon>Actinomycetes</taxon>
        <taxon>Kitasatosporales</taxon>
        <taxon>Streptomycetaceae</taxon>
        <taxon>Streptomyces</taxon>
    </lineage>
</organism>
<protein>
    <submittedName>
        <fullName evidence="2">Uncharacterized protein</fullName>
    </submittedName>
</protein>
<sequence>MTGPATWRGRLSLGDAGWRACARGRGVLPELVWRAGPVVVGGAGWRALVRGTGQRGRTWAGRSRVLVGWTYRQVWRGSLSWAVPGGRPGEAAARRGPPGGWRRYDRGNRTCRE</sequence>
<feature type="compositionally biased region" description="Low complexity" evidence="1">
    <location>
        <begin position="86"/>
        <end position="96"/>
    </location>
</feature>
<dbReference type="EMBL" id="BAAAHB010000036">
    <property type="protein sequence ID" value="GAA0469995.1"/>
    <property type="molecule type" value="Genomic_DNA"/>
</dbReference>
<reference evidence="2 3" key="1">
    <citation type="journal article" date="2019" name="Int. J. Syst. Evol. Microbiol.">
        <title>The Global Catalogue of Microorganisms (GCM) 10K type strain sequencing project: providing services to taxonomists for standard genome sequencing and annotation.</title>
        <authorList>
            <consortium name="The Broad Institute Genomics Platform"/>
            <consortium name="The Broad Institute Genome Sequencing Center for Infectious Disease"/>
            <person name="Wu L."/>
            <person name="Ma J."/>
        </authorList>
    </citation>
    <scope>NUCLEOTIDE SEQUENCE [LARGE SCALE GENOMIC DNA]</scope>
    <source>
        <strain evidence="2 3">JCM 10649</strain>
    </source>
</reference>
<name>A0ABN1A893_9ACTN</name>
<gene>
    <name evidence="2" type="ORF">GCM10009544_35180</name>
</gene>
<accession>A0ABN1A893</accession>
<feature type="compositionally biased region" description="Basic and acidic residues" evidence="1">
    <location>
        <begin position="102"/>
        <end position="113"/>
    </location>
</feature>
<proteinExistence type="predicted"/>